<protein>
    <recommendedName>
        <fullName evidence="10">ADP/ATP translocase</fullName>
    </recommendedName>
    <alternativeName>
        <fullName evidence="10">ADP,ATP carrier protein</fullName>
    </alternativeName>
</protein>
<evidence type="ECO:0000256" key="9">
    <source>
        <dbReference type="RuleBase" id="RU000488"/>
    </source>
</evidence>
<dbReference type="OrthoDB" id="250329at2759"/>
<dbReference type="EMBL" id="CAJJDN010000137">
    <property type="protein sequence ID" value="CAD8122186.1"/>
    <property type="molecule type" value="Genomic_DNA"/>
</dbReference>
<name>A0A8S1R299_9CILI</name>
<feature type="repeat" description="Solcar" evidence="8">
    <location>
        <begin position="196"/>
        <end position="279"/>
    </location>
</feature>
<dbReference type="GO" id="GO:0140021">
    <property type="term" value="P:mitochondrial ADP transmembrane transport"/>
    <property type="evidence" value="ECO:0007669"/>
    <property type="project" value="InterPro"/>
</dbReference>
<evidence type="ECO:0000256" key="7">
    <source>
        <dbReference type="ARBA" id="ARBA00023128"/>
    </source>
</evidence>
<organism evidence="11 12">
    <name type="scientific">Paramecium sonneborni</name>
    <dbReference type="NCBI Taxonomy" id="65129"/>
    <lineage>
        <taxon>Eukaryota</taxon>
        <taxon>Sar</taxon>
        <taxon>Alveolata</taxon>
        <taxon>Ciliophora</taxon>
        <taxon>Intramacronucleata</taxon>
        <taxon>Oligohymenophorea</taxon>
        <taxon>Peniculida</taxon>
        <taxon>Parameciidae</taxon>
        <taxon>Paramecium</taxon>
    </lineage>
</organism>
<comment type="caution">
    <text evidence="11">The sequence shown here is derived from an EMBL/GenBank/DDBJ whole genome shotgun (WGS) entry which is preliminary data.</text>
</comment>
<evidence type="ECO:0000256" key="5">
    <source>
        <dbReference type="ARBA" id="ARBA00022792"/>
    </source>
</evidence>
<evidence type="ECO:0000256" key="1">
    <source>
        <dbReference type="ARBA" id="ARBA00004448"/>
    </source>
</evidence>
<keyword evidence="8 10" id="KW-0472">Membrane</keyword>
<dbReference type="Pfam" id="PF00153">
    <property type="entry name" value="Mito_carr"/>
    <property type="match status" value="2"/>
</dbReference>
<evidence type="ECO:0000313" key="12">
    <source>
        <dbReference type="Proteomes" id="UP000692954"/>
    </source>
</evidence>
<keyword evidence="4" id="KW-0677">Repeat</keyword>
<sequence>MDFINDFMIGGIAAALSSIDYNPSVIKRPKFNNNENVKWYVESFRKAIQRCFSFIYGFNLANIPRYSLTQALNFSLNDTYKQIFCPYDPQNEKVLFFLGNIISGSVAGATSMFFIYPLDIARKAMISDMYNTEKKYKGLIDCTKKLFMKRGIKGIYRGFGISVSSVSLYRGIYFGIYDTAKGTIFNNSAMKKNPMAKFLFAILITELAGIISSPLDIIRRELEMKTGTTGFKYNNALHCAINIYEKQGINIIYKEAISNFYKRTSGALVLVVYDLIKTLNEDLAQIQEEQ</sequence>
<keyword evidence="5" id="KW-0999">Mitochondrion inner membrane</keyword>
<evidence type="ECO:0000256" key="10">
    <source>
        <dbReference type="RuleBase" id="RU368008"/>
    </source>
</evidence>
<keyword evidence="7" id="KW-0496">Mitochondrion</keyword>
<feature type="transmembrane region" description="Helical" evidence="10">
    <location>
        <begin position="154"/>
        <end position="176"/>
    </location>
</feature>
<evidence type="ECO:0000256" key="6">
    <source>
        <dbReference type="ARBA" id="ARBA00022989"/>
    </source>
</evidence>
<dbReference type="InterPro" id="IPR018108">
    <property type="entry name" value="MCP_transmembrane"/>
</dbReference>
<keyword evidence="8 9" id="KW-0812">Transmembrane</keyword>
<feature type="repeat" description="Solcar" evidence="8">
    <location>
        <begin position="95"/>
        <end position="183"/>
    </location>
</feature>
<comment type="function">
    <text evidence="10">Catalyzes the exchange of ADP and ATP across the membrane.</text>
</comment>
<keyword evidence="6 10" id="KW-1133">Transmembrane helix</keyword>
<keyword evidence="12" id="KW-1185">Reference proteome</keyword>
<accession>A0A8S1R299</accession>
<evidence type="ECO:0000256" key="2">
    <source>
        <dbReference type="ARBA" id="ARBA00006375"/>
    </source>
</evidence>
<comment type="similarity">
    <text evidence="2 9">Belongs to the mitochondrial carrier (TC 2.A.29) family.</text>
</comment>
<proteinExistence type="inferred from homology"/>
<evidence type="ECO:0000256" key="4">
    <source>
        <dbReference type="ARBA" id="ARBA00022737"/>
    </source>
</evidence>
<dbReference type="Proteomes" id="UP000692954">
    <property type="component" value="Unassembled WGS sequence"/>
</dbReference>
<dbReference type="PANTHER" id="PTHR45635:SF14">
    <property type="entry name" value="ADP_ATP TRANSLOCASE"/>
    <property type="match status" value="1"/>
</dbReference>
<evidence type="ECO:0000256" key="3">
    <source>
        <dbReference type="ARBA" id="ARBA00022448"/>
    </source>
</evidence>
<gene>
    <name evidence="11" type="ORF">PSON_ATCC_30995.1.T1370007</name>
</gene>
<dbReference type="AlphaFoldDB" id="A0A8S1R299"/>
<comment type="subunit">
    <text evidence="10">Monomer.</text>
</comment>
<reference evidence="11" key="1">
    <citation type="submission" date="2021-01" db="EMBL/GenBank/DDBJ databases">
        <authorList>
            <consortium name="Genoscope - CEA"/>
            <person name="William W."/>
        </authorList>
    </citation>
    <scope>NUCLEOTIDE SEQUENCE</scope>
</reference>
<feature type="transmembrane region" description="Helical" evidence="10">
    <location>
        <begin position="196"/>
        <end position="215"/>
    </location>
</feature>
<dbReference type="PANTHER" id="PTHR45635">
    <property type="entry name" value="ADP,ATP CARRIER PROTEIN 1-RELATED-RELATED"/>
    <property type="match status" value="1"/>
</dbReference>
<comment type="caution">
    <text evidence="10">Lacks conserved residue(s) required for the propagation of feature annotation.</text>
</comment>
<dbReference type="InterPro" id="IPR002113">
    <property type="entry name" value="ADT_euk_type"/>
</dbReference>
<evidence type="ECO:0000313" key="11">
    <source>
        <dbReference type="EMBL" id="CAD8122186.1"/>
    </source>
</evidence>
<dbReference type="PROSITE" id="PS50920">
    <property type="entry name" value="SOLCAR"/>
    <property type="match status" value="2"/>
</dbReference>
<dbReference type="GO" id="GO:0005471">
    <property type="term" value="F:ATP:ADP antiporter activity"/>
    <property type="evidence" value="ECO:0007669"/>
    <property type="project" value="UniProtKB-UniRule"/>
</dbReference>
<dbReference type="GO" id="GO:0005743">
    <property type="term" value="C:mitochondrial inner membrane"/>
    <property type="evidence" value="ECO:0007669"/>
    <property type="project" value="UniProtKB-SubCell"/>
</dbReference>
<evidence type="ECO:0000256" key="8">
    <source>
        <dbReference type="PROSITE-ProRule" id="PRU00282"/>
    </source>
</evidence>
<comment type="subcellular location">
    <subcellularLocation>
        <location evidence="10">Membrane</location>
        <topology evidence="10">Multi-pass membrane protein</topology>
    </subcellularLocation>
    <subcellularLocation>
        <location evidence="1">Mitochondrion inner membrane</location>
        <topology evidence="1">Multi-pass membrane protein</topology>
    </subcellularLocation>
</comment>
<feature type="transmembrane region" description="Helical" evidence="10">
    <location>
        <begin position="94"/>
        <end position="116"/>
    </location>
</feature>
<dbReference type="GO" id="GO:1990544">
    <property type="term" value="P:mitochondrial ATP transmembrane transport"/>
    <property type="evidence" value="ECO:0007669"/>
    <property type="project" value="InterPro"/>
</dbReference>
<keyword evidence="3 9" id="KW-0813">Transport</keyword>